<dbReference type="Proteomes" id="UP001412067">
    <property type="component" value="Unassembled WGS sequence"/>
</dbReference>
<dbReference type="EMBL" id="JBBWWR010000005">
    <property type="protein sequence ID" value="KAK8966854.1"/>
    <property type="molecule type" value="Genomic_DNA"/>
</dbReference>
<reference evidence="1 2" key="1">
    <citation type="journal article" date="2022" name="Nat. Plants">
        <title>Genomes of leafy and leafless Platanthera orchids illuminate the evolution of mycoheterotrophy.</title>
        <authorList>
            <person name="Li M.H."/>
            <person name="Liu K.W."/>
            <person name="Li Z."/>
            <person name="Lu H.C."/>
            <person name="Ye Q.L."/>
            <person name="Zhang D."/>
            <person name="Wang J.Y."/>
            <person name="Li Y.F."/>
            <person name="Zhong Z.M."/>
            <person name="Liu X."/>
            <person name="Yu X."/>
            <person name="Liu D.K."/>
            <person name="Tu X.D."/>
            <person name="Liu B."/>
            <person name="Hao Y."/>
            <person name="Liao X.Y."/>
            <person name="Jiang Y.T."/>
            <person name="Sun W.H."/>
            <person name="Chen J."/>
            <person name="Chen Y.Q."/>
            <person name="Ai Y."/>
            <person name="Zhai J.W."/>
            <person name="Wu S.S."/>
            <person name="Zhou Z."/>
            <person name="Hsiao Y.Y."/>
            <person name="Wu W.L."/>
            <person name="Chen Y.Y."/>
            <person name="Lin Y.F."/>
            <person name="Hsu J.L."/>
            <person name="Li C.Y."/>
            <person name="Wang Z.W."/>
            <person name="Zhao X."/>
            <person name="Zhong W.Y."/>
            <person name="Ma X.K."/>
            <person name="Ma L."/>
            <person name="Huang J."/>
            <person name="Chen G.Z."/>
            <person name="Huang M.Z."/>
            <person name="Huang L."/>
            <person name="Peng D.H."/>
            <person name="Luo Y.B."/>
            <person name="Zou S.Q."/>
            <person name="Chen S.P."/>
            <person name="Lan S."/>
            <person name="Tsai W.C."/>
            <person name="Van de Peer Y."/>
            <person name="Liu Z.J."/>
        </authorList>
    </citation>
    <scope>NUCLEOTIDE SEQUENCE [LARGE SCALE GENOMIC DNA]</scope>
    <source>
        <strain evidence="1">Lor288</strain>
    </source>
</reference>
<dbReference type="InterPro" id="IPR044973">
    <property type="entry name" value="AAF-like"/>
</dbReference>
<dbReference type="PANTHER" id="PTHR36725:SF1">
    <property type="entry name" value="SENESCENCE-ASSOCIATED PROTEIN AAF, CHLOROLPLASTIC"/>
    <property type="match status" value="1"/>
</dbReference>
<evidence type="ECO:0000313" key="1">
    <source>
        <dbReference type="EMBL" id="KAK8966854.1"/>
    </source>
</evidence>
<organism evidence="1 2">
    <name type="scientific">Platanthera guangdongensis</name>
    <dbReference type="NCBI Taxonomy" id="2320717"/>
    <lineage>
        <taxon>Eukaryota</taxon>
        <taxon>Viridiplantae</taxon>
        <taxon>Streptophyta</taxon>
        <taxon>Embryophyta</taxon>
        <taxon>Tracheophyta</taxon>
        <taxon>Spermatophyta</taxon>
        <taxon>Magnoliopsida</taxon>
        <taxon>Liliopsida</taxon>
        <taxon>Asparagales</taxon>
        <taxon>Orchidaceae</taxon>
        <taxon>Orchidoideae</taxon>
        <taxon>Orchideae</taxon>
        <taxon>Orchidinae</taxon>
        <taxon>Platanthera</taxon>
    </lineage>
</organism>
<sequence length="452" mass="50551">MAGKISGTISVSRGCNNVESFFSSSYSKSVRHHGSHHRMHKNQLTLLRKGHFLRNVPSSLLYCSWCISKKSFSWFQRVEHIVTCHSTSTCCRDDKTCSTKECCSNVYSCQIEDQKDGHDSQFCEQVLPQRIYHSNQGLAKVCKFVYNDAKFVNERAQSDIILLSRGLTRLNDRARQDVGVLETGFLRLDARAREDTKKIDNHMRKKAAHLRNIVTIIKVKAQCKLKNIADQHWSDGALESFPTIGTVFTSTDSEADLKRADSVARRRAMEDAFIALKFVKKIHDMMSNKLHRQPQKEGMFSINDMGFITLKRNGVTLDLLGGEIYSDRIIAIQESYQSMTSALSEADGIDYTDPEELELLVATLIDLDAMDSKSSVSLLMECSSSPDVSTRKALANALASAPSAWILGNVGMGALQIEEGCRGRAFAVRKRTPDGDHAVRLLRKVSIAELTS</sequence>
<evidence type="ECO:0000313" key="2">
    <source>
        <dbReference type="Proteomes" id="UP001412067"/>
    </source>
</evidence>
<name>A0ABR2MRP9_9ASPA</name>
<dbReference type="PANTHER" id="PTHR36725">
    <property type="entry name" value="SENESCENCE-ASSOCIATED PROTEIN AAF, CHLOROLPLASTIC"/>
    <property type="match status" value="1"/>
</dbReference>
<accession>A0ABR2MRP9</accession>
<gene>
    <name evidence="1" type="ORF">KSP40_PGU004114</name>
</gene>
<comment type="caution">
    <text evidence="1">The sequence shown here is derived from an EMBL/GenBank/DDBJ whole genome shotgun (WGS) entry which is preliminary data.</text>
</comment>
<protein>
    <submittedName>
        <fullName evidence="1">Uncharacterized protein</fullName>
    </submittedName>
</protein>
<keyword evidence="2" id="KW-1185">Reference proteome</keyword>
<proteinExistence type="predicted"/>